<organism evidence="2 3">
    <name type="scientific">Polyplax serrata</name>
    <name type="common">Common mouse louse</name>
    <dbReference type="NCBI Taxonomy" id="468196"/>
    <lineage>
        <taxon>Eukaryota</taxon>
        <taxon>Metazoa</taxon>
        <taxon>Ecdysozoa</taxon>
        <taxon>Arthropoda</taxon>
        <taxon>Hexapoda</taxon>
        <taxon>Insecta</taxon>
        <taxon>Pterygota</taxon>
        <taxon>Neoptera</taxon>
        <taxon>Paraneoptera</taxon>
        <taxon>Psocodea</taxon>
        <taxon>Troctomorpha</taxon>
        <taxon>Phthiraptera</taxon>
        <taxon>Anoplura</taxon>
        <taxon>Polyplacidae</taxon>
        <taxon>Polyplax</taxon>
    </lineage>
</organism>
<comment type="caution">
    <text evidence="2">The sequence shown here is derived from an EMBL/GenBank/DDBJ whole genome shotgun (WGS) entry which is preliminary data.</text>
</comment>
<sequence>MFSTKRKQSDDWGEQRSDRLSELKSISKINENIKSDHQHHNCHNQEDFGQSSNQFRNSGKARRKERSSHYCNKRIPCGLKKGGTQDDPQGTILRVFIVCTGNFVQG</sequence>
<protein>
    <submittedName>
        <fullName evidence="2">Uncharacterized protein</fullName>
    </submittedName>
</protein>
<name>A0ABR1AYS2_POLSC</name>
<dbReference type="EMBL" id="JAWJWF010000006">
    <property type="protein sequence ID" value="KAK6631516.1"/>
    <property type="molecule type" value="Genomic_DNA"/>
</dbReference>
<feature type="compositionally biased region" description="Basic and acidic residues" evidence="1">
    <location>
        <begin position="36"/>
        <end position="46"/>
    </location>
</feature>
<accession>A0ABR1AYS2</accession>
<feature type="region of interest" description="Disordered" evidence="1">
    <location>
        <begin position="36"/>
        <end position="69"/>
    </location>
</feature>
<feature type="compositionally biased region" description="Polar residues" evidence="1">
    <location>
        <begin position="47"/>
        <end position="57"/>
    </location>
</feature>
<dbReference type="Proteomes" id="UP001359485">
    <property type="component" value="Unassembled WGS sequence"/>
</dbReference>
<evidence type="ECO:0000256" key="1">
    <source>
        <dbReference type="SAM" id="MobiDB-lite"/>
    </source>
</evidence>
<evidence type="ECO:0000313" key="3">
    <source>
        <dbReference type="Proteomes" id="UP001359485"/>
    </source>
</evidence>
<evidence type="ECO:0000313" key="2">
    <source>
        <dbReference type="EMBL" id="KAK6631516.1"/>
    </source>
</evidence>
<gene>
    <name evidence="2" type="ORF">RUM44_006043</name>
</gene>
<reference evidence="2 3" key="1">
    <citation type="submission" date="2023-09" db="EMBL/GenBank/DDBJ databases">
        <title>Genomes of two closely related lineages of the louse Polyplax serrata with different host specificities.</title>
        <authorList>
            <person name="Martinu J."/>
            <person name="Tarabai H."/>
            <person name="Stefka J."/>
            <person name="Hypsa V."/>
        </authorList>
    </citation>
    <scope>NUCLEOTIDE SEQUENCE [LARGE SCALE GENOMIC DNA]</scope>
    <source>
        <strain evidence="2">98ZLc_SE</strain>
    </source>
</reference>
<keyword evidence="3" id="KW-1185">Reference proteome</keyword>
<proteinExistence type="predicted"/>